<dbReference type="RefSeq" id="WP_091367675.1">
    <property type="nucleotide sequence ID" value="NZ_LT629740.1"/>
</dbReference>
<dbReference type="OrthoDB" id="5492672at2"/>
<protein>
    <submittedName>
        <fullName evidence="1">Uncharacterized conserved protein (COG2071)</fullName>
    </submittedName>
</protein>
<dbReference type="Proteomes" id="UP000199679">
    <property type="component" value="Chromosome I"/>
</dbReference>
<keyword evidence="2" id="KW-1185">Reference proteome</keyword>
<dbReference type="InterPro" id="IPR018644">
    <property type="entry name" value="DUF2071"/>
</dbReference>
<evidence type="ECO:0000313" key="1">
    <source>
        <dbReference type="EMBL" id="SDR87172.1"/>
    </source>
</evidence>
<accession>A0A1H1MKN5</accession>
<dbReference type="EMBL" id="LT629740">
    <property type="protein sequence ID" value="SDR87172.1"/>
    <property type="molecule type" value="Genomic_DNA"/>
</dbReference>
<dbReference type="STRING" id="652787.SAMN05216490_0100"/>
<organism evidence="1 2">
    <name type="scientific">Mucilaginibacter mallensis</name>
    <dbReference type="NCBI Taxonomy" id="652787"/>
    <lineage>
        <taxon>Bacteria</taxon>
        <taxon>Pseudomonadati</taxon>
        <taxon>Bacteroidota</taxon>
        <taxon>Sphingobacteriia</taxon>
        <taxon>Sphingobacteriales</taxon>
        <taxon>Sphingobacteriaceae</taxon>
        <taxon>Mucilaginibacter</taxon>
    </lineage>
</organism>
<dbReference type="Pfam" id="PF09844">
    <property type="entry name" value="DUF2071"/>
    <property type="match status" value="1"/>
</dbReference>
<sequence>MKIPTLSGVIDRRILVNFTVEADIASLIVPSPFKPKLVEGKAIAGICLIRLKQVRPKGLPPFVGIGSENGAHRIAIEWVEDGELKEGVYVPRRDTSSLFNTIAGGRVFPGKHHHAKFDVQENGNDYHVAFNSSDRTIISVDARITDSFDPKSIFKDLETASNFFKAGSLGYSPNNNKYDGLLLNTYKWEVKPLEVSKVVSSYFENEQIFPKGSVHFDNALLMTNIAHEWSSVADKSCY</sequence>
<gene>
    <name evidence="1" type="ORF">SAMN05216490_0100</name>
</gene>
<name>A0A1H1MKN5_MUCMA</name>
<reference evidence="1 2" key="1">
    <citation type="submission" date="2016-10" db="EMBL/GenBank/DDBJ databases">
        <authorList>
            <person name="de Groot N.N."/>
        </authorList>
    </citation>
    <scope>NUCLEOTIDE SEQUENCE [LARGE SCALE GENOMIC DNA]</scope>
    <source>
        <strain evidence="1 2">MP1X4</strain>
    </source>
</reference>
<proteinExistence type="predicted"/>
<evidence type="ECO:0000313" key="2">
    <source>
        <dbReference type="Proteomes" id="UP000199679"/>
    </source>
</evidence>
<dbReference type="AlphaFoldDB" id="A0A1H1MKN5"/>